<accession>A0AB39UJT3</accession>
<proteinExistence type="predicted"/>
<feature type="domain" description="Cupin type-2" evidence="1">
    <location>
        <begin position="75"/>
        <end position="143"/>
    </location>
</feature>
<evidence type="ECO:0000313" key="3">
    <source>
        <dbReference type="EMBL" id="XDS48915.1"/>
    </source>
</evidence>
<evidence type="ECO:0000259" key="1">
    <source>
        <dbReference type="Pfam" id="PF07883"/>
    </source>
</evidence>
<dbReference type="Pfam" id="PF07883">
    <property type="entry name" value="Cupin_2"/>
    <property type="match status" value="1"/>
</dbReference>
<dbReference type="SUPFAM" id="SSF51182">
    <property type="entry name" value="RmlC-like cupins"/>
    <property type="match status" value="1"/>
</dbReference>
<sequence length="174" mass="19523">MTSSQTVHSPRPDTYHTPSHVIKPLVPVRRRIGQGEWEDVDQLVYKEEGYGAAFKSITRRILFDSNAGQGNQVRYFEVAAGGWSTFEHHQHTHQVIIYRGSGTAVVGHQQQHVSEGDLIFVNSGEWHQFIASDEGPLGFICIVTAERDHPVQPTQSQLEDLYAKNPELKGVIHA</sequence>
<dbReference type="EMBL" id="CP129683">
    <property type="protein sequence ID" value="XDS50139.1"/>
    <property type="molecule type" value="Genomic_DNA"/>
</dbReference>
<dbReference type="KEGG" id="bfk:QN062_06980"/>
<name>A0AB39UJT3_9BIFI</name>
<dbReference type="RefSeq" id="WP_369341111.1">
    <property type="nucleotide sequence ID" value="NZ_CP129675.1"/>
</dbReference>
<dbReference type="InterPro" id="IPR013096">
    <property type="entry name" value="Cupin_2"/>
</dbReference>
<dbReference type="AlphaFoldDB" id="A0AB39UJT3"/>
<dbReference type="Gene3D" id="2.60.120.10">
    <property type="entry name" value="Jelly Rolls"/>
    <property type="match status" value="1"/>
</dbReference>
<evidence type="ECO:0000313" key="2">
    <source>
        <dbReference type="EMBL" id="XDS46306.1"/>
    </source>
</evidence>
<dbReference type="EMBL" id="CP129675">
    <property type="protein sequence ID" value="XDS46306.1"/>
    <property type="molecule type" value="Genomic_DNA"/>
</dbReference>
<evidence type="ECO:0000313" key="4">
    <source>
        <dbReference type="EMBL" id="XDS50139.1"/>
    </source>
</evidence>
<dbReference type="EMBL" id="CP129682">
    <property type="protein sequence ID" value="XDS48915.1"/>
    <property type="molecule type" value="Genomic_DNA"/>
</dbReference>
<dbReference type="InterPro" id="IPR011051">
    <property type="entry name" value="RmlC_Cupin_sf"/>
</dbReference>
<gene>
    <name evidence="4" type="ORF">QN062_06980</name>
    <name evidence="3" type="ORF">QN216_01185</name>
    <name evidence="2" type="ORF">QN217_09270</name>
</gene>
<dbReference type="InterPro" id="IPR014710">
    <property type="entry name" value="RmlC-like_jellyroll"/>
</dbReference>
<reference evidence="3" key="1">
    <citation type="submission" date="2023-07" db="EMBL/GenBank/DDBJ databases">
        <title>Bifidobacterium aquikefiriaerophilum sp. nov. and Bifidobacterium eccum sp. nov., isolated from water kefir.</title>
        <authorList>
            <person name="Breselge S."/>
            <person name="Bellassi P."/>
            <person name="Barcenilla C."/>
            <person name="Alvarez-Ordonez A."/>
            <person name="Morelli L."/>
            <person name="Cotter P.D."/>
        </authorList>
    </citation>
    <scope>NUCLEOTIDE SEQUENCE</scope>
    <source>
        <strain evidence="4">WK012_4_13</strain>
        <strain evidence="3">WK013_4_14</strain>
        <strain evidence="2">WK048_4_13</strain>
    </source>
</reference>
<protein>
    <submittedName>
        <fullName evidence="3">Cupin domain-containing protein</fullName>
    </submittedName>
</protein>
<organism evidence="3">
    <name type="scientific">Bifidobacterium fermentum</name>
    <dbReference type="NCBI Taxonomy" id="3059035"/>
    <lineage>
        <taxon>Bacteria</taxon>
        <taxon>Bacillati</taxon>
        <taxon>Actinomycetota</taxon>
        <taxon>Actinomycetes</taxon>
        <taxon>Bifidobacteriales</taxon>
        <taxon>Bifidobacteriaceae</taxon>
        <taxon>Bifidobacterium</taxon>
    </lineage>
</organism>
<dbReference type="CDD" id="cd02222">
    <property type="entry name" value="cupin_TM1459-like"/>
    <property type="match status" value="1"/>
</dbReference>